<dbReference type="OMA" id="KSANSCH"/>
<dbReference type="Gramene" id="RZC78770">
    <property type="protein sequence ID" value="RZC78770"/>
    <property type="gene ID" value="C5167_002966"/>
</dbReference>
<proteinExistence type="inferred from homology"/>
<protein>
    <recommendedName>
        <fullName evidence="4">Flowering-promoting factor 1-like protein 1</fullName>
    </recommendedName>
</protein>
<organism evidence="2 3">
    <name type="scientific">Papaver somniferum</name>
    <name type="common">Opium poppy</name>
    <dbReference type="NCBI Taxonomy" id="3469"/>
    <lineage>
        <taxon>Eukaryota</taxon>
        <taxon>Viridiplantae</taxon>
        <taxon>Streptophyta</taxon>
        <taxon>Embryophyta</taxon>
        <taxon>Tracheophyta</taxon>
        <taxon>Spermatophyta</taxon>
        <taxon>Magnoliopsida</taxon>
        <taxon>Ranunculales</taxon>
        <taxon>Papaveraceae</taxon>
        <taxon>Papaveroideae</taxon>
        <taxon>Papaver</taxon>
    </lineage>
</organism>
<evidence type="ECO:0000313" key="2">
    <source>
        <dbReference type="EMBL" id="RZC78770.1"/>
    </source>
</evidence>
<reference evidence="2 3" key="1">
    <citation type="journal article" date="2018" name="Science">
        <title>The opium poppy genome and morphinan production.</title>
        <authorList>
            <person name="Guo L."/>
            <person name="Winzer T."/>
            <person name="Yang X."/>
            <person name="Li Y."/>
            <person name="Ning Z."/>
            <person name="He Z."/>
            <person name="Teodor R."/>
            <person name="Lu Y."/>
            <person name="Bowser T.A."/>
            <person name="Graham I.A."/>
            <person name="Ye K."/>
        </authorList>
    </citation>
    <scope>NUCLEOTIDE SEQUENCE [LARGE SCALE GENOMIC DNA]</scope>
    <source>
        <strain evidence="3">cv. HN1</strain>
        <tissue evidence="2">Leaves</tissue>
    </source>
</reference>
<dbReference type="Proteomes" id="UP000316621">
    <property type="component" value="Chromosome 9"/>
</dbReference>
<dbReference type="EMBL" id="CM010723">
    <property type="protein sequence ID" value="RZC78770.1"/>
    <property type="molecule type" value="Genomic_DNA"/>
</dbReference>
<evidence type="ECO:0008006" key="4">
    <source>
        <dbReference type="Google" id="ProtNLM"/>
    </source>
</evidence>
<comment type="similarity">
    <text evidence="1">Belongs to the FPF1 family.</text>
</comment>
<evidence type="ECO:0000313" key="3">
    <source>
        <dbReference type="Proteomes" id="UP000316621"/>
    </source>
</evidence>
<gene>
    <name evidence="2" type="ORF">C5167_002966</name>
</gene>
<sequence length="128" mass="14743">MSGVWLFNNKGVARVITNPTKESFELQEPTRAGSATAPGARRKILVYVPTNQVITSYAELEQRFNELGWVRYYPRKPKPDLIQFHRSHNSIHLISLPKNFAHLKCHHLYDIVVKNHSNFEVRDCSPSS</sequence>
<dbReference type="PANTHER" id="PTHR33433">
    <property type="entry name" value="FLOWERING-PROMOTING FACTOR 1-LIKE PROTEIN 1"/>
    <property type="match status" value="1"/>
</dbReference>
<evidence type="ECO:0000256" key="1">
    <source>
        <dbReference type="ARBA" id="ARBA00008013"/>
    </source>
</evidence>
<dbReference type="AlphaFoldDB" id="A0A4Y7L2C8"/>
<keyword evidence="3" id="KW-1185">Reference proteome</keyword>
<dbReference type="InterPro" id="IPR039274">
    <property type="entry name" value="FPF1"/>
</dbReference>
<name>A0A4Y7L2C8_PAPSO</name>
<accession>A0A4Y7L2C8</accession>
<dbReference type="GO" id="GO:0009909">
    <property type="term" value="P:regulation of flower development"/>
    <property type="evidence" value="ECO:0007669"/>
    <property type="project" value="InterPro"/>
</dbReference>